<reference evidence="2" key="1">
    <citation type="submission" date="2021-01" db="EMBL/GenBank/DDBJ databases">
        <title>Modified the classification status of verrucomicrobia.</title>
        <authorList>
            <person name="Feng X."/>
        </authorList>
    </citation>
    <scope>NUCLEOTIDE SEQUENCE</scope>
    <source>
        <strain evidence="2">KCTC 22201</strain>
    </source>
</reference>
<dbReference type="InterPro" id="IPR051207">
    <property type="entry name" value="ComplexI_NDUFA9_subunit"/>
</dbReference>
<comment type="caution">
    <text evidence="2">The sequence shown here is derived from an EMBL/GenBank/DDBJ whole genome shotgun (WGS) entry which is preliminary data.</text>
</comment>
<evidence type="ECO:0000313" key="2">
    <source>
        <dbReference type="EMBL" id="MBK1826776.1"/>
    </source>
</evidence>
<evidence type="ECO:0000259" key="1">
    <source>
        <dbReference type="Pfam" id="PF13460"/>
    </source>
</evidence>
<dbReference type="EMBL" id="JAENII010000004">
    <property type="protein sequence ID" value="MBK1826776.1"/>
    <property type="molecule type" value="Genomic_DNA"/>
</dbReference>
<dbReference type="Pfam" id="PF13460">
    <property type="entry name" value="NAD_binding_10"/>
    <property type="match status" value="1"/>
</dbReference>
<sequence>MNVLLTGASGYIGLRLLPALLEAGHTVYTMVRDRRRFPVDEFSKSGEQLQIIEGDLLQPDGLPRLPVEIDAAYYLVHSMGGAGDFAVQEQEAARNFVGWMDASGCRRVIYLGGLGGGSDKLSKHLESRRGVEEVLKSGRAAVTVLRASIIVGSGSASFEIVRDLAEKLPVMICPRWVNTRCQPIAIRSVIGYLTGILAVPETENATFDIGGPQVLRYRDLLSGYAKVRGLKRHFVPVPFLSPRLSSWWLYLMTSTRFGLAQALVDSMKHETVCGEHRIRDLVEVDLCSYEEAVDLALSRIAQNRVPSTWFNSLVGGSLDPRFIDAIRVPEHGVYADRQKVPLTTGEDEVKRAVWSLGGENGWPSMNWAWELRGWMSRLTGGIGTRRGRRHPSELRAGDALDFWRVVLSDPVAGRLILYAEMKLPGEGWLDFRISEGELVQTATFRPQGLLGRLYWFAVLPAHWILFPQMAKRLAAGKLR</sequence>
<dbReference type="Gene3D" id="3.40.50.720">
    <property type="entry name" value="NAD(P)-binding Rossmann-like Domain"/>
    <property type="match status" value="1"/>
</dbReference>
<dbReference type="Pfam" id="PF11066">
    <property type="entry name" value="DUF2867"/>
    <property type="match status" value="1"/>
</dbReference>
<dbReference type="InterPro" id="IPR036291">
    <property type="entry name" value="NAD(P)-bd_dom_sf"/>
</dbReference>
<organism evidence="2 3">
    <name type="scientific">Haloferula rosea</name>
    <dbReference type="NCBI Taxonomy" id="490093"/>
    <lineage>
        <taxon>Bacteria</taxon>
        <taxon>Pseudomonadati</taxon>
        <taxon>Verrucomicrobiota</taxon>
        <taxon>Verrucomicrobiia</taxon>
        <taxon>Verrucomicrobiales</taxon>
        <taxon>Verrucomicrobiaceae</taxon>
        <taxon>Haloferula</taxon>
    </lineage>
</organism>
<evidence type="ECO:0000313" key="3">
    <source>
        <dbReference type="Proteomes" id="UP000658278"/>
    </source>
</evidence>
<dbReference type="InterPro" id="IPR021295">
    <property type="entry name" value="DUF2867"/>
</dbReference>
<name>A0A934RDW2_9BACT</name>
<dbReference type="AlphaFoldDB" id="A0A934RDW2"/>
<dbReference type="PANTHER" id="PTHR12126">
    <property type="entry name" value="NADH-UBIQUINONE OXIDOREDUCTASE 39 KDA SUBUNIT-RELATED"/>
    <property type="match status" value="1"/>
</dbReference>
<accession>A0A934RDW2</accession>
<protein>
    <submittedName>
        <fullName evidence="2">SDR family oxidoreductase</fullName>
    </submittedName>
</protein>
<dbReference type="InterPro" id="IPR016040">
    <property type="entry name" value="NAD(P)-bd_dom"/>
</dbReference>
<dbReference type="Proteomes" id="UP000658278">
    <property type="component" value="Unassembled WGS sequence"/>
</dbReference>
<dbReference type="SUPFAM" id="SSF51735">
    <property type="entry name" value="NAD(P)-binding Rossmann-fold domains"/>
    <property type="match status" value="1"/>
</dbReference>
<dbReference type="GO" id="GO:0044877">
    <property type="term" value="F:protein-containing complex binding"/>
    <property type="evidence" value="ECO:0007669"/>
    <property type="project" value="TreeGrafter"/>
</dbReference>
<dbReference type="PANTHER" id="PTHR12126:SF11">
    <property type="entry name" value="NADH DEHYDROGENASE [UBIQUINONE] 1 ALPHA SUBCOMPLEX SUBUNIT 9, MITOCHONDRIAL"/>
    <property type="match status" value="1"/>
</dbReference>
<keyword evidence="3" id="KW-1185">Reference proteome</keyword>
<dbReference type="RefSeq" id="WP_200278034.1">
    <property type="nucleotide sequence ID" value="NZ_JAENII010000004.1"/>
</dbReference>
<gene>
    <name evidence="2" type="ORF">JIN81_07085</name>
</gene>
<feature type="domain" description="NAD(P)-binding" evidence="1">
    <location>
        <begin position="7"/>
        <end position="148"/>
    </location>
</feature>
<proteinExistence type="predicted"/>